<evidence type="ECO:0000256" key="1">
    <source>
        <dbReference type="ARBA" id="ARBA00009865"/>
    </source>
</evidence>
<dbReference type="GO" id="GO:0016787">
    <property type="term" value="F:hydrolase activity"/>
    <property type="evidence" value="ECO:0007669"/>
    <property type="project" value="UniProtKB-KW"/>
</dbReference>
<dbReference type="SUPFAM" id="SSF75005">
    <property type="entry name" value="Arabinanase/levansucrase/invertase"/>
    <property type="match status" value="1"/>
</dbReference>
<proteinExistence type="inferred from homology"/>
<dbReference type="RefSeq" id="WP_114792891.1">
    <property type="nucleotide sequence ID" value="NZ_CP139960.1"/>
</dbReference>
<evidence type="ECO:0000256" key="3">
    <source>
        <dbReference type="ARBA" id="ARBA00022801"/>
    </source>
</evidence>
<dbReference type="InterPro" id="IPR006710">
    <property type="entry name" value="Glyco_hydro_43"/>
</dbReference>
<evidence type="ECO:0000256" key="4">
    <source>
        <dbReference type="ARBA" id="ARBA00023277"/>
    </source>
</evidence>
<evidence type="ECO:0000313" key="8">
    <source>
        <dbReference type="Proteomes" id="UP001325680"/>
    </source>
</evidence>
<keyword evidence="8" id="KW-1185">Reference proteome</keyword>
<keyword evidence="5 6" id="KW-0326">Glycosidase</keyword>
<evidence type="ECO:0000256" key="6">
    <source>
        <dbReference type="RuleBase" id="RU361187"/>
    </source>
</evidence>
<keyword evidence="3 6" id="KW-0378">Hydrolase</keyword>
<dbReference type="EMBL" id="CP139960">
    <property type="protein sequence ID" value="WQD39145.1"/>
    <property type="molecule type" value="Genomic_DNA"/>
</dbReference>
<dbReference type="PANTHER" id="PTHR43772">
    <property type="entry name" value="ENDO-1,4-BETA-XYLANASE"/>
    <property type="match status" value="1"/>
</dbReference>
<reference evidence="7 8" key="1">
    <citation type="submission" date="2023-12" db="EMBL/GenBank/DDBJ databases">
        <title>Genome sequencing and assembly of bacterial species from a model synthetic community.</title>
        <authorList>
            <person name="Hogle S.L."/>
        </authorList>
    </citation>
    <scope>NUCLEOTIDE SEQUENCE [LARGE SCALE GENOMIC DNA]</scope>
    <source>
        <strain evidence="7 8">HAMBI_3031</strain>
    </source>
</reference>
<gene>
    <name evidence="7" type="ORF">U0035_03155</name>
</gene>
<organism evidence="7 8">
    <name type="scientific">Niabella yanshanensis</name>
    <dbReference type="NCBI Taxonomy" id="577386"/>
    <lineage>
        <taxon>Bacteria</taxon>
        <taxon>Pseudomonadati</taxon>
        <taxon>Bacteroidota</taxon>
        <taxon>Chitinophagia</taxon>
        <taxon>Chitinophagales</taxon>
        <taxon>Chitinophagaceae</taxon>
        <taxon>Niabella</taxon>
    </lineage>
</organism>
<accession>A0ABZ0WAZ6</accession>
<keyword evidence="2" id="KW-0624">Polysaccharide degradation</keyword>
<dbReference type="Gene3D" id="2.115.10.20">
    <property type="entry name" value="Glycosyl hydrolase domain, family 43"/>
    <property type="match status" value="1"/>
</dbReference>
<keyword evidence="2" id="KW-0858">Xylan degradation</keyword>
<evidence type="ECO:0000256" key="2">
    <source>
        <dbReference type="ARBA" id="ARBA00022651"/>
    </source>
</evidence>
<dbReference type="InterPro" id="IPR052176">
    <property type="entry name" value="Glycosyl_Hydrlase_43_Enz"/>
</dbReference>
<dbReference type="Proteomes" id="UP001325680">
    <property type="component" value="Chromosome"/>
</dbReference>
<comment type="similarity">
    <text evidence="1 6">Belongs to the glycosyl hydrolase 43 family.</text>
</comment>
<evidence type="ECO:0000256" key="5">
    <source>
        <dbReference type="ARBA" id="ARBA00023295"/>
    </source>
</evidence>
<protein>
    <submittedName>
        <fullName evidence="7">Glycoside hydrolase family 43 protein</fullName>
    </submittedName>
</protein>
<dbReference type="Pfam" id="PF04616">
    <property type="entry name" value="Glyco_hydro_43"/>
    <property type="match status" value="1"/>
</dbReference>
<dbReference type="PANTHER" id="PTHR43772:SF2">
    <property type="entry name" value="PUTATIVE (AFU_ORTHOLOGUE AFUA_2G04480)-RELATED"/>
    <property type="match status" value="1"/>
</dbReference>
<dbReference type="CDD" id="cd18618">
    <property type="entry name" value="GH43_Xsa43E-like"/>
    <property type="match status" value="1"/>
</dbReference>
<dbReference type="InterPro" id="IPR023296">
    <property type="entry name" value="Glyco_hydro_beta-prop_sf"/>
</dbReference>
<evidence type="ECO:0000313" key="7">
    <source>
        <dbReference type="EMBL" id="WQD39145.1"/>
    </source>
</evidence>
<name>A0ABZ0WAZ6_9BACT</name>
<keyword evidence="4" id="KW-0119">Carbohydrate metabolism</keyword>
<sequence>MLIPGNPIIRHKYTADPTALVFDGKVYLYTGHDEAPVGTESYVMNKWLCFSSSDLYNWQEHTDLLKAADFDWAEGGAFATKIIEKAGKFYWFVSVNHKTIKGSAIGVAVSDYPTGKFTDAINSALITRDMLPATDNLKINLDPSVIIDEDGSAYIFWGNKTCHYAKLGENMTSLASEIKQVSLPDFEEGAHIHKRNGWYYLSYGYGMPEKVAYAMSRSIHGPWVFKGILNEIAGNCETNRPCIIDFKNHSYFFYHNGALKNGGSHRRSVCVDNLFYNTDDTIRRVIMTTEGPALAEQS</sequence>